<evidence type="ECO:0000313" key="11">
    <source>
        <dbReference type="EMBL" id="ACL63793.1"/>
    </source>
</evidence>
<evidence type="ECO:0000259" key="9">
    <source>
        <dbReference type="Pfam" id="PF00108"/>
    </source>
</evidence>
<dbReference type="InterPro" id="IPR016039">
    <property type="entry name" value="Thiolase-like"/>
</dbReference>
<accession>B8JAY2</accession>
<dbReference type="PANTHER" id="PTHR18919:SF107">
    <property type="entry name" value="ACETYL-COA ACETYLTRANSFERASE, CYTOSOLIC"/>
    <property type="match status" value="1"/>
</dbReference>
<dbReference type="NCBIfam" id="NF006516">
    <property type="entry name" value="PRK08963.1"/>
    <property type="match status" value="1"/>
</dbReference>
<dbReference type="InterPro" id="IPR020617">
    <property type="entry name" value="Thiolase_C"/>
</dbReference>
<name>B8JAY2_ANAD2</name>
<protein>
    <submittedName>
        <fullName evidence="11">Acetyl-CoA acetyltransferase</fullName>
        <ecNumber evidence="11">2.3.1.16</ecNumber>
    </submittedName>
</protein>
<dbReference type="PANTHER" id="PTHR18919">
    <property type="entry name" value="ACETYL-COA C-ACYLTRANSFERASE"/>
    <property type="match status" value="1"/>
</dbReference>
<dbReference type="NCBIfam" id="TIGR01930">
    <property type="entry name" value="AcCoA-C-Actrans"/>
    <property type="match status" value="1"/>
</dbReference>
<dbReference type="InterPro" id="IPR020610">
    <property type="entry name" value="Thiolase_AS"/>
</dbReference>
<dbReference type="PROSITE" id="PS00737">
    <property type="entry name" value="THIOLASE_2"/>
    <property type="match status" value="1"/>
</dbReference>
<dbReference type="CDD" id="cd00751">
    <property type="entry name" value="thiolase"/>
    <property type="match status" value="1"/>
</dbReference>
<dbReference type="FunFam" id="3.40.47.10:FF:000011">
    <property type="entry name" value="3-ketoacyl-CoA thiolase"/>
    <property type="match status" value="1"/>
</dbReference>
<feature type="domain" description="Thiolase C-terminal" evidence="10">
    <location>
        <begin position="295"/>
        <end position="434"/>
    </location>
</feature>
<evidence type="ECO:0000256" key="2">
    <source>
        <dbReference type="ARBA" id="ARBA00022490"/>
    </source>
</evidence>
<evidence type="ECO:0000256" key="5">
    <source>
        <dbReference type="ARBA" id="ARBA00023098"/>
    </source>
</evidence>
<dbReference type="KEGG" id="acp:A2cp1_0436"/>
<keyword evidence="12" id="KW-1185">Reference proteome</keyword>
<dbReference type="InterPro" id="IPR002155">
    <property type="entry name" value="Thiolase"/>
</dbReference>
<feature type="active site" description="Proton acceptor" evidence="7">
    <location>
        <position position="391"/>
    </location>
</feature>
<evidence type="ECO:0000256" key="7">
    <source>
        <dbReference type="PIRSR" id="PIRSR000429-1"/>
    </source>
</evidence>
<dbReference type="EC" id="2.3.1.16" evidence="11"/>
<evidence type="ECO:0000256" key="3">
    <source>
        <dbReference type="ARBA" id="ARBA00022679"/>
    </source>
</evidence>
<evidence type="ECO:0000256" key="6">
    <source>
        <dbReference type="ARBA" id="ARBA00023315"/>
    </source>
</evidence>
<keyword evidence="3 8" id="KW-0808">Transferase</keyword>
<keyword evidence="4" id="KW-0442">Lipid degradation</keyword>
<keyword evidence="5" id="KW-0443">Lipid metabolism</keyword>
<dbReference type="RefSeq" id="WP_012631846.1">
    <property type="nucleotide sequence ID" value="NC_011891.1"/>
</dbReference>
<dbReference type="PIRSF" id="PIRSF000429">
    <property type="entry name" value="Ac-CoA_Ac_transf"/>
    <property type="match status" value="1"/>
</dbReference>
<dbReference type="InterPro" id="IPR020613">
    <property type="entry name" value="Thiolase_CS"/>
</dbReference>
<gene>
    <name evidence="11" type="ordered locus">A2cp1_0436</name>
</gene>
<dbReference type="Proteomes" id="UP000007089">
    <property type="component" value="Chromosome"/>
</dbReference>
<dbReference type="EMBL" id="CP001359">
    <property type="protein sequence ID" value="ACL63793.1"/>
    <property type="molecule type" value="Genomic_DNA"/>
</dbReference>
<feature type="domain" description="Thiolase N-terminal" evidence="9">
    <location>
        <begin position="14"/>
        <end position="287"/>
    </location>
</feature>
<dbReference type="Gene3D" id="3.40.47.10">
    <property type="match status" value="1"/>
</dbReference>
<feature type="active site" description="Proton acceptor" evidence="7">
    <location>
        <position position="421"/>
    </location>
</feature>
<keyword evidence="2" id="KW-0963">Cytoplasm</keyword>
<dbReference type="AlphaFoldDB" id="B8JAY2"/>
<evidence type="ECO:0000259" key="10">
    <source>
        <dbReference type="Pfam" id="PF02803"/>
    </source>
</evidence>
<evidence type="ECO:0000313" key="12">
    <source>
        <dbReference type="Proteomes" id="UP000007089"/>
    </source>
</evidence>
<evidence type="ECO:0000256" key="8">
    <source>
        <dbReference type="RuleBase" id="RU003557"/>
    </source>
</evidence>
<feature type="active site" description="Acyl-thioester intermediate" evidence="7">
    <location>
        <position position="97"/>
    </location>
</feature>
<dbReference type="GO" id="GO:0003988">
    <property type="term" value="F:acetyl-CoA C-acyltransferase activity"/>
    <property type="evidence" value="ECO:0007669"/>
    <property type="project" value="UniProtKB-EC"/>
</dbReference>
<organism evidence="11 12">
    <name type="scientific">Anaeromyxobacter dehalogenans (strain ATCC BAA-258 / DSM 21875 / 2CP-1)</name>
    <dbReference type="NCBI Taxonomy" id="455488"/>
    <lineage>
        <taxon>Bacteria</taxon>
        <taxon>Pseudomonadati</taxon>
        <taxon>Myxococcota</taxon>
        <taxon>Myxococcia</taxon>
        <taxon>Myxococcales</taxon>
        <taxon>Cystobacterineae</taxon>
        <taxon>Anaeromyxobacteraceae</taxon>
        <taxon>Anaeromyxobacter</taxon>
    </lineage>
</organism>
<dbReference type="Pfam" id="PF02803">
    <property type="entry name" value="Thiolase_C"/>
    <property type="match status" value="1"/>
</dbReference>
<dbReference type="Pfam" id="PF00108">
    <property type="entry name" value="Thiolase_N"/>
    <property type="match status" value="1"/>
</dbReference>
<dbReference type="InterPro" id="IPR020616">
    <property type="entry name" value="Thiolase_N"/>
</dbReference>
<dbReference type="GO" id="GO:0016042">
    <property type="term" value="P:lipid catabolic process"/>
    <property type="evidence" value="ECO:0007669"/>
    <property type="project" value="UniProtKB-KW"/>
</dbReference>
<reference evidence="11" key="1">
    <citation type="submission" date="2009-01" db="EMBL/GenBank/DDBJ databases">
        <title>Complete sequence of Anaeromyxobacter dehalogenans 2CP-1.</title>
        <authorList>
            <consortium name="US DOE Joint Genome Institute"/>
            <person name="Lucas S."/>
            <person name="Copeland A."/>
            <person name="Lapidus A."/>
            <person name="Glavina del Rio T."/>
            <person name="Dalin E."/>
            <person name="Tice H."/>
            <person name="Bruce D."/>
            <person name="Goodwin L."/>
            <person name="Pitluck S."/>
            <person name="Saunders E."/>
            <person name="Brettin T."/>
            <person name="Detter J.C."/>
            <person name="Han C."/>
            <person name="Larimer F."/>
            <person name="Land M."/>
            <person name="Hauser L."/>
            <person name="Kyrpides N."/>
            <person name="Ovchinnikova G."/>
            <person name="Beliaev A.S."/>
            <person name="Richardson P."/>
        </authorList>
    </citation>
    <scope>NUCLEOTIDE SEQUENCE</scope>
    <source>
        <strain evidence="11">2CP-1</strain>
    </source>
</reference>
<dbReference type="HOGENOM" id="CLU_031026_2_0_7"/>
<dbReference type="GO" id="GO:0005829">
    <property type="term" value="C:cytosol"/>
    <property type="evidence" value="ECO:0007669"/>
    <property type="project" value="TreeGrafter"/>
</dbReference>
<keyword evidence="6 8" id="KW-0012">Acyltransferase</keyword>
<evidence type="ECO:0000256" key="1">
    <source>
        <dbReference type="ARBA" id="ARBA00010982"/>
    </source>
</evidence>
<sequence length="435" mass="46038">MGMNGSPPPGRRAAVVAGLRTPFVKAGTDFKDLSATDLGALVVNELVVRSGLPPEAFDSVIFGQVIPSPTVTLIGREMVLRTQLPRSVQAHTVARACATSIQAATDAADQIRLGHSDCAIAGGAESVSDAPIFASRPLAQALVELSRARTLAERARILAGLRPKDFTPTPPALKEPTTGLTMGESAERMAQVNGISRAAQDRLAYESHRRAAEAWDAGRFDEEVMHVPVPPRYDHVAARDNIVRKDTTVEALAKLRPVFDRKYGTITAGNASPLTDGAAALVIMSEERAKALGMKPLGFLKAYAYAALDPRDQLLQGPAYAAPVALERAGLRLADMDLVDMHEAFAAQVLSNLQAFASKDFAERELGRSEPLGEVDPAKLNVNGGSIALGHPFAATGARMILQTLRELGRRGGQHALITVCAAGGLGAAVVLERE</sequence>
<comment type="similarity">
    <text evidence="1 8">Belongs to the thiolase-like superfamily. Thiolase family.</text>
</comment>
<dbReference type="PROSITE" id="PS00099">
    <property type="entry name" value="THIOLASE_3"/>
    <property type="match status" value="1"/>
</dbReference>
<dbReference type="SUPFAM" id="SSF53901">
    <property type="entry name" value="Thiolase-like"/>
    <property type="match status" value="2"/>
</dbReference>
<evidence type="ECO:0000256" key="4">
    <source>
        <dbReference type="ARBA" id="ARBA00022963"/>
    </source>
</evidence>
<proteinExistence type="inferred from homology"/>